<evidence type="ECO:0000256" key="1">
    <source>
        <dbReference type="SAM" id="SignalP"/>
    </source>
</evidence>
<reference evidence="2 3" key="1">
    <citation type="journal article" date="2017" name="Nature">
        <title>The Apostasia genome and the evolution of orchids.</title>
        <authorList>
            <person name="Zhang G.Q."/>
            <person name="Liu K.W."/>
            <person name="Li Z."/>
            <person name="Lohaus R."/>
            <person name="Hsiao Y.Y."/>
            <person name="Niu S.C."/>
            <person name="Wang J.Y."/>
            <person name="Lin Y.C."/>
            <person name="Xu Q."/>
            <person name="Chen L.J."/>
            <person name="Yoshida K."/>
            <person name="Fujiwara S."/>
            <person name="Wang Z.W."/>
            <person name="Zhang Y.Q."/>
            <person name="Mitsuda N."/>
            <person name="Wang M."/>
            <person name="Liu G.H."/>
            <person name="Pecoraro L."/>
            <person name="Huang H.X."/>
            <person name="Xiao X.J."/>
            <person name="Lin M."/>
            <person name="Wu X.Y."/>
            <person name="Wu W.L."/>
            <person name="Chen Y.Y."/>
            <person name="Chang S.B."/>
            <person name="Sakamoto S."/>
            <person name="Ohme-Takagi M."/>
            <person name="Yagi M."/>
            <person name="Zeng S.J."/>
            <person name="Shen C.Y."/>
            <person name="Yeh C.M."/>
            <person name="Luo Y.B."/>
            <person name="Tsai W.C."/>
            <person name="Van de Peer Y."/>
            <person name="Liu Z.J."/>
        </authorList>
    </citation>
    <scope>NUCLEOTIDE SEQUENCE [LARGE SCALE GENOMIC DNA]</scope>
    <source>
        <strain evidence="3">cv. Shenzhen</strain>
        <tissue evidence="2">Stem</tissue>
    </source>
</reference>
<name>A0A2H9ZY56_9ASPA</name>
<gene>
    <name evidence="2" type="ORF">AXF42_Ash020621</name>
</gene>
<protein>
    <submittedName>
        <fullName evidence="2">Uncharacterized protein</fullName>
    </submittedName>
</protein>
<dbReference type="EMBL" id="KZ452735">
    <property type="protein sequence ID" value="PKA48224.1"/>
    <property type="molecule type" value="Genomic_DNA"/>
</dbReference>
<evidence type="ECO:0000313" key="2">
    <source>
        <dbReference type="EMBL" id="PKA48224.1"/>
    </source>
</evidence>
<evidence type="ECO:0000313" key="3">
    <source>
        <dbReference type="Proteomes" id="UP000236161"/>
    </source>
</evidence>
<proteinExistence type="predicted"/>
<organism evidence="2 3">
    <name type="scientific">Apostasia shenzhenica</name>
    <dbReference type="NCBI Taxonomy" id="1088818"/>
    <lineage>
        <taxon>Eukaryota</taxon>
        <taxon>Viridiplantae</taxon>
        <taxon>Streptophyta</taxon>
        <taxon>Embryophyta</taxon>
        <taxon>Tracheophyta</taxon>
        <taxon>Spermatophyta</taxon>
        <taxon>Magnoliopsida</taxon>
        <taxon>Liliopsida</taxon>
        <taxon>Asparagales</taxon>
        <taxon>Orchidaceae</taxon>
        <taxon>Apostasioideae</taxon>
        <taxon>Apostasia</taxon>
    </lineage>
</organism>
<feature type="signal peptide" evidence="1">
    <location>
        <begin position="1"/>
        <end position="18"/>
    </location>
</feature>
<keyword evidence="1" id="KW-0732">Signal</keyword>
<feature type="chain" id="PRO_5014122174" evidence="1">
    <location>
        <begin position="19"/>
        <end position="51"/>
    </location>
</feature>
<keyword evidence="3" id="KW-1185">Reference proteome</keyword>
<accession>A0A2H9ZY56</accession>
<dbReference type="Proteomes" id="UP000236161">
    <property type="component" value="Unassembled WGS sequence"/>
</dbReference>
<dbReference type="AlphaFoldDB" id="A0A2H9ZY56"/>
<sequence>MLVTIFTIFIGSVPAAQCQLHALISSPLTVLSTFVLVISPTSITGVQSIRP</sequence>